<keyword evidence="1" id="KW-0812">Transmembrane</keyword>
<organism evidence="2 3">
    <name type="scientific">Dorcoceras hygrometricum</name>
    <dbReference type="NCBI Taxonomy" id="472368"/>
    <lineage>
        <taxon>Eukaryota</taxon>
        <taxon>Viridiplantae</taxon>
        <taxon>Streptophyta</taxon>
        <taxon>Embryophyta</taxon>
        <taxon>Tracheophyta</taxon>
        <taxon>Spermatophyta</taxon>
        <taxon>Magnoliopsida</taxon>
        <taxon>eudicotyledons</taxon>
        <taxon>Gunneridae</taxon>
        <taxon>Pentapetalae</taxon>
        <taxon>asterids</taxon>
        <taxon>lamiids</taxon>
        <taxon>Lamiales</taxon>
        <taxon>Gesneriaceae</taxon>
        <taxon>Didymocarpoideae</taxon>
        <taxon>Trichosporeae</taxon>
        <taxon>Loxocarpinae</taxon>
        <taxon>Dorcoceras</taxon>
    </lineage>
</organism>
<feature type="transmembrane region" description="Helical" evidence="1">
    <location>
        <begin position="107"/>
        <end position="123"/>
    </location>
</feature>
<keyword evidence="3" id="KW-1185">Reference proteome</keyword>
<dbReference type="Proteomes" id="UP000250235">
    <property type="component" value="Unassembled WGS sequence"/>
</dbReference>
<protein>
    <submittedName>
        <fullName evidence="2">Uncharacterized protein</fullName>
    </submittedName>
</protein>
<gene>
    <name evidence="2" type="ORF">F511_19983</name>
</gene>
<dbReference type="EMBL" id="KV003997">
    <property type="protein sequence ID" value="KZV35891.1"/>
    <property type="molecule type" value="Genomic_DNA"/>
</dbReference>
<evidence type="ECO:0000313" key="3">
    <source>
        <dbReference type="Proteomes" id="UP000250235"/>
    </source>
</evidence>
<proteinExistence type="predicted"/>
<reference evidence="2 3" key="1">
    <citation type="journal article" date="2015" name="Proc. Natl. Acad. Sci. U.S.A.">
        <title>The resurrection genome of Boea hygrometrica: A blueprint for survival of dehydration.</title>
        <authorList>
            <person name="Xiao L."/>
            <person name="Yang G."/>
            <person name="Zhang L."/>
            <person name="Yang X."/>
            <person name="Zhao S."/>
            <person name="Ji Z."/>
            <person name="Zhou Q."/>
            <person name="Hu M."/>
            <person name="Wang Y."/>
            <person name="Chen M."/>
            <person name="Xu Y."/>
            <person name="Jin H."/>
            <person name="Xiao X."/>
            <person name="Hu G."/>
            <person name="Bao F."/>
            <person name="Hu Y."/>
            <person name="Wan P."/>
            <person name="Li L."/>
            <person name="Deng X."/>
            <person name="Kuang T."/>
            <person name="Xiang C."/>
            <person name="Zhu J.K."/>
            <person name="Oliver M.J."/>
            <person name="He Y."/>
        </authorList>
    </citation>
    <scope>NUCLEOTIDE SEQUENCE [LARGE SCALE GENOMIC DNA]</scope>
    <source>
        <strain evidence="3">cv. XS01</strain>
    </source>
</reference>
<evidence type="ECO:0000256" key="1">
    <source>
        <dbReference type="SAM" id="Phobius"/>
    </source>
</evidence>
<name>A0A2Z7BMW3_9LAMI</name>
<dbReference type="AlphaFoldDB" id="A0A2Z7BMW3"/>
<keyword evidence="1" id="KW-0472">Membrane</keyword>
<accession>A0A2Z7BMW3</accession>
<evidence type="ECO:0000313" key="2">
    <source>
        <dbReference type="EMBL" id="KZV35891.1"/>
    </source>
</evidence>
<sequence length="221" mass="24674">MLRLVPDGGIACVCLLVVQQKRISTRVNIPVVRRGNVVVWMLRLEVQLRVIFATVACCWYFTRASDWMTSVERRRLALLEKSAVGSCVCWLVGTCWFGKLIVSTGFVGGQLIVLISVVASAIYRKAWSSNCDINSTLSKYFPRLCSSFRTLEHCSAVSFSGDFPAFPMVVLLMLLPESSGFPCDNQRVLIIAQKYKVFGGNQKINLHRLDPTLSSCTRRGV</sequence>
<keyword evidence="1" id="KW-1133">Transmembrane helix</keyword>